<feature type="domain" description="RRM" evidence="1">
    <location>
        <begin position="6"/>
        <end position="84"/>
    </location>
</feature>
<dbReference type="SMART" id="SM00360">
    <property type="entry name" value="RRM"/>
    <property type="match status" value="1"/>
</dbReference>
<dbReference type="SUPFAM" id="SSF54928">
    <property type="entry name" value="RNA-binding domain, RBD"/>
    <property type="match status" value="1"/>
</dbReference>
<reference evidence="3" key="1">
    <citation type="submission" date="2015-10" db="EMBL/GenBank/DDBJ databases">
        <authorList>
            <person name="Luecker S."/>
            <person name="Luecker S."/>
        </authorList>
    </citation>
    <scope>NUCLEOTIDE SEQUENCE [LARGE SCALE GENOMIC DNA]</scope>
</reference>
<dbReference type="PROSITE" id="PS50102">
    <property type="entry name" value="RRM"/>
    <property type="match status" value="1"/>
</dbReference>
<name>A0A0S4L7L0_9BACT</name>
<organism evidence="2 3">
    <name type="scientific">Candidatus Nitrospira nitrificans</name>
    <dbReference type="NCBI Taxonomy" id="1742973"/>
    <lineage>
        <taxon>Bacteria</taxon>
        <taxon>Pseudomonadati</taxon>
        <taxon>Nitrospirota</taxon>
        <taxon>Nitrospiria</taxon>
        <taxon>Nitrospirales</taxon>
        <taxon>Nitrospiraceae</taxon>
        <taxon>Nitrospira</taxon>
    </lineage>
</organism>
<sequence length="89" mass="9525">MIMSNCILYVGGLAEATSDRQLRDLFGTYGAVVRVHVVRYKRSGKSAGYGFVEMGSDKQASHAVSALEGASFAGNCLRLYVTPYASILA</sequence>
<dbReference type="GO" id="GO:0003723">
    <property type="term" value="F:RNA binding"/>
    <property type="evidence" value="ECO:0007669"/>
    <property type="project" value="InterPro"/>
</dbReference>
<evidence type="ECO:0000313" key="2">
    <source>
        <dbReference type="EMBL" id="CUS31867.1"/>
    </source>
</evidence>
<dbReference type="Pfam" id="PF00076">
    <property type="entry name" value="RRM_1"/>
    <property type="match status" value="1"/>
</dbReference>
<dbReference type="EMBL" id="CZPZ01000001">
    <property type="protein sequence ID" value="CUS31867.1"/>
    <property type="molecule type" value="Genomic_DNA"/>
</dbReference>
<dbReference type="Gene3D" id="3.30.70.330">
    <property type="match status" value="1"/>
</dbReference>
<gene>
    <name evidence="2" type="ORF">COMA2_10337</name>
</gene>
<dbReference type="InterPro" id="IPR012677">
    <property type="entry name" value="Nucleotide-bd_a/b_plait_sf"/>
</dbReference>
<dbReference type="InterPro" id="IPR000504">
    <property type="entry name" value="RRM_dom"/>
</dbReference>
<evidence type="ECO:0000259" key="1">
    <source>
        <dbReference type="PROSITE" id="PS50102"/>
    </source>
</evidence>
<evidence type="ECO:0000313" key="3">
    <source>
        <dbReference type="Proteomes" id="UP000198736"/>
    </source>
</evidence>
<dbReference type="PANTHER" id="PTHR15241:SF304">
    <property type="entry name" value="RRM DOMAIN-CONTAINING PROTEIN"/>
    <property type="match status" value="1"/>
</dbReference>
<dbReference type="InterPro" id="IPR035979">
    <property type="entry name" value="RBD_domain_sf"/>
</dbReference>
<dbReference type="AlphaFoldDB" id="A0A0S4L7L0"/>
<dbReference type="STRING" id="1742973.COMA2_10337"/>
<proteinExistence type="predicted"/>
<keyword evidence="3" id="KW-1185">Reference proteome</keyword>
<protein>
    <recommendedName>
        <fullName evidence="1">RRM domain-containing protein</fullName>
    </recommendedName>
</protein>
<dbReference type="PANTHER" id="PTHR15241">
    <property type="entry name" value="TRANSFORMER-2-RELATED"/>
    <property type="match status" value="1"/>
</dbReference>
<dbReference type="Proteomes" id="UP000198736">
    <property type="component" value="Unassembled WGS sequence"/>
</dbReference>
<dbReference type="OrthoDB" id="9798855at2"/>
<accession>A0A0S4L7L0</accession>